<comment type="caution">
    <text evidence="10">The sequence shown here is derived from an EMBL/GenBank/DDBJ whole genome shotgun (WGS) entry which is preliminary data.</text>
</comment>
<evidence type="ECO:0000256" key="8">
    <source>
        <dbReference type="SAM" id="MobiDB-lite"/>
    </source>
</evidence>
<proteinExistence type="inferred from homology"/>
<dbReference type="CDD" id="cd00143">
    <property type="entry name" value="PP2Cc"/>
    <property type="match status" value="1"/>
</dbReference>
<dbReference type="PANTHER" id="PTHR13832:SF565">
    <property type="entry name" value="AT28366P-RELATED"/>
    <property type="match status" value="1"/>
</dbReference>
<keyword evidence="7" id="KW-0904">Protein phosphatase</keyword>
<comment type="similarity">
    <text evidence="4 7">Belongs to the PP2C family.</text>
</comment>
<gene>
    <name evidence="10" type="ORF">IV203_027092</name>
</gene>
<feature type="compositionally biased region" description="Low complexity" evidence="8">
    <location>
        <begin position="309"/>
        <end position="321"/>
    </location>
</feature>
<dbReference type="Proteomes" id="UP000693970">
    <property type="component" value="Unassembled WGS sequence"/>
</dbReference>
<comment type="cofactor">
    <cofactor evidence="1">
        <name>Mn(2+)</name>
        <dbReference type="ChEBI" id="CHEBI:29035"/>
    </cofactor>
</comment>
<dbReference type="PANTHER" id="PTHR13832">
    <property type="entry name" value="PROTEIN PHOSPHATASE 2C"/>
    <property type="match status" value="1"/>
</dbReference>
<evidence type="ECO:0000256" key="7">
    <source>
        <dbReference type="RuleBase" id="RU003465"/>
    </source>
</evidence>
<organism evidence="10 11">
    <name type="scientific">Nitzschia inconspicua</name>
    <dbReference type="NCBI Taxonomy" id="303405"/>
    <lineage>
        <taxon>Eukaryota</taxon>
        <taxon>Sar</taxon>
        <taxon>Stramenopiles</taxon>
        <taxon>Ochrophyta</taxon>
        <taxon>Bacillariophyta</taxon>
        <taxon>Bacillariophyceae</taxon>
        <taxon>Bacillariophycidae</taxon>
        <taxon>Bacillariales</taxon>
        <taxon>Bacillariaceae</taxon>
        <taxon>Nitzschia</taxon>
    </lineage>
</organism>
<feature type="region of interest" description="Disordered" evidence="8">
    <location>
        <begin position="155"/>
        <end position="180"/>
    </location>
</feature>
<name>A0A9K3PY42_9STRA</name>
<feature type="compositionally biased region" description="Acidic residues" evidence="8">
    <location>
        <begin position="322"/>
        <end position="343"/>
    </location>
</feature>
<dbReference type="EMBL" id="JAGRRH010000010">
    <property type="protein sequence ID" value="KAG7363731.1"/>
    <property type="molecule type" value="Genomic_DNA"/>
</dbReference>
<evidence type="ECO:0000259" key="9">
    <source>
        <dbReference type="PROSITE" id="PS51746"/>
    </source>
</evidence>
<keyword evidence="6" id="KW-0464">Manganese</keyword>
<protein>
    <recommendedName>
        <fullName evidence="5">protein-serine/threonine phosphatase</fullName>
        <ecNumber evidence="5">3.1.3.16</ecNumber>
    </recommendedName>
</protein>
<feature type="compositionally biased region" description="Acidic residues" evidence="8">
    <location>
        <begin position="484"/>
        <end position="493"/>
    </location>
</feature>
<dbReference type="SMART" id="SM00332">
    <property type="entry name" value="PP2Cc"/>
    <property type="match status" value="1"/>
</dbReference>
<dbReference type="InterPro" id="IPR001932">
    <property type="entry name" value="PPM-type_phosphatase-like_dom"/>
</dbReference>
<dbReference type="GO" id="GO:0004722">
    <property type="term" value="F:protein serine/threonine phosphatase activity"/>
    <property type="evidence" value="ECO:0007669"/>
    <property type="project" value="UniProtKB-EC"/>
</dbReference>
<evidence type="ECO:0000256" key="5">
    <source>
        <dbReference type="ARBA" id="ARBA00013081"/>
    </source>
</evidence>
<keyword evidence="7" id="KW-0378">Hydrolase</keyword>
<keyword evidence="11" id="KW-1185">Reference proteome</keyword>
<feature type="domain" description="PPM-type phosphatase" evidence="9">
    <location>
        <begin position="29"/>
        <end position="437"/>
    </location>
</feature>
<feature type="region of interest" description="Disordered" evidence="8">
    <location>
        <begin position="304"/>
        <end position="345"/>
    </location>
</feature>
<dbReference type="EC" id="3.1.3.16" evidence="5"/>
<feature type="region of interest" description="Disordered" evidence="8">
    <location>
        <begin position="446"/>
        <end position="507"/>
    </location>
</feature>
<dbReference type="InterPro" id="IPR000222">
    <property type="entry name" value="PP2C_BS"/>
</dbReference>
<evidence type="ECO:0000256" key="2">
    <source>
        <dbReference type="ARBA" id="ARBA00001946"/>
    </source>
</evidence>
<dbReference type="InterPro" id="IPR015655">
    <property type="entry name" value="PP2C"/>
</dbReference>
<comment type="subcellular location">
    <subcellularLocation>
        <location evidence="3">Membrane</location>
        <topology evidence="3">Peripheral membrane protein</topology>
    </subcellularLocation>
</comment>
<feature type="region of interest" description="Disordered" evidence="8">
    <location>
        <begin position="1"/>
        <end position="28"/>
    </location>
</feature>
<dbReference type="Pfam" id="PF00481">
    <property type="entry name" value="PP2C"/>
    <property type="match status" value="2"/>
</dbReference>
<dbReference type="PROSITE" id="PS51746">
    <property type="entry name" value="PPM_2"/>
    <property type="match status" value="1"/>
</dbReference>
<dbReference type="PROSITE" id="PS01032">
    <property type="entry name" value="PPM_1"/>
    <property type="match status" value="1"/>
</dbReference>
<comment type="cofactor">
    <cofactor evidence="2">
        <name>Mg(2+)</name>
        <dbReference type="ChEBI" id="CHEBI:18420"/>
    </cofactor>
</comment>
<evidence type="ECO:0000313" key="10">
    <source>
        <dbReference type="EMBL" id="KAG7363731.1"/>
    </source>
</evidence>
<sequence length="507" mass="55505">MGNLLGAPVTDKETHTGETSSTETSPSLKWGMSSMQGWRVHMEDAHIAEGNLYAQLLPSNNNNNTNNKIDLPGHALFAVFDGHGGTFSAEYSGRNFLRILSKQPPFIEYAQCYTTADLQKRLTLLEQALQQAFVETDYEIALAIRGQFHPQANQQYHHHHNTPTTTATATTSKDDSQDDTMTMRDAATRAAADHVNALDDDGDSGTTACVVLVTPDSFVCANAGDSRAIYSRSHDSITSSFFGAGGRSVIALSYDHKPDDEPEERRIRAAGGYVAGGRVEGDLAVSRGLGDFRFKNMHTVLNNTQLFPNNDTNTTTTTSTDNMDDKDDNDNDDDAAMTNDNDDNANTTNYALLPPGDQKVSPIPDIIVQARNNQLDEYIIVACDGIWDVLKNQECVQHVHGMIQEGEQNMGLICEELLDTCLDLGSKDNMTAIVVQLPGLQLHRGDGVMGRRRQRQPANAADDDDESQQEEDKVDDGDNKEQDEFSSEEEEGEDSGKTADMEQSSAS</sequence>
<reference evidence="10" key="1">
    <citation type="journal article" date="2021" name="Sci. Rep.">
        <title>Diploid genomic architecture of Nitzschia inconspicua, an elite biomass production diatom.</title>
        <authorList>
            <person name="Oliver A."/>
            <person name="Podell S."/>
            <person name="Pinowska A."/>
            <person name="Traller J.C."/>
            <person name="Smith S.R."/>
            <person name="McClure R."/>
            <person name="Beliaev A."/>
            <person name="Bohutskyi P."/>
            <person name="Hill E.A."/>
            <person name="Rabines A."/>
            <person name="Zheng H."/>
            <person name="Allen L.Z."/>
            <person name="Kuo A."/>
            <person name="Grigoriev I.V."/>
            <person name="Allen A.E."/>
            <person name="Hazlebeck D."/>
            <person name="Allen E.E."/>
        </authorList>
    </citation>
    <scope>NUCLEOTIDE SEQUENCE</scope>
    <source>
        <strain evidence="10">Hildebrandi</strain>
    </source>
</reference>
<dbReference type="AlphaFoldDB" id="A0A9K3PY42"/>
<feature type="compositionally biased region" description="Acidic residues" evidence="8">
    <location>
        <begin position="461"/>
        <end position="475"/>
    </location>
</feature>
<reference evidence="10" key="2">
    <citation type="submission" date="2021-04" db="EMBL/GenBank/DDBJ databases">
        <authorList>
            <person name="Podell S."/>
        </authorList>
    </citation>
    <scope>NUCLEOTIDE SEQUENCE</scope>
    <source>
        <strain evidence="10">Hildebrandi</strain>
    </source>
</reference>
<accession>A0A9K3PY42</accession>
<dbReference type="OrthoDB" id="10264738at2759"/>
<evidence type="ECO:0000256" key="6">
    <source>
        <dbReference type="ARBA" id="ARBA00023211"/>
    </source>
</evidence>
<dbReference type="GO" id="GO:0016020">
    <property type="term" value="C:membrane"/>
    <property type="evidence" value="ECO:0007669"/>
    <property type="project" value="UniProtKB-SubCell"/>
</dbReference>
<feature type="compositionally biased region" description="Low complexity" evidence="8">
    <location>
        <begin position="162"/>
        <end position="171"/>
    </location>
</feature>
<evidence type="ECO:0000256" key="3">
    <source>
        <dbReference type="ARBA" id="ARBA00004170"/>
    </source>
</evidence>
<dbReference type="GO" id="GO:0043169">
    <property type="term" value="F:cation binding"/>
    <property type="evidence" value="ECO:0007669"/>
    <property type="project" value="InterPro"/>
</dbReference>
<evidence type="ECO:0000256" key="1">
    <source>
        <dbReference type="ARBA" id="ARBA00001936"/>
    </source>
</evidence>
<evidence type="ECO:0000256" key="4">
    <source>
        <dbReference type="ARBA" id="ARBA00006702"/>
    </source>
</evidence>
<evidence type="ECO:0000313" key="11">
    <source>
        <dbReference type="Proteomes" id="UP000693970"/>
    </source>
</evidence>